<dbReference type="GO" id="GO:0034220">
    <property type="term" value="P:monoatomic ion transmembrane transport"/>
    <property type="evidence" value="ECO:0007669"/>
    <property type="project" value="UniProtKB-KW"/>
</dbReference>
<feature type="transmembrane region" description="Helical" evidence="2">
    <location>
        <begin position="31"/>
        <end position="49"/>
    </location>
</feature>
<dbReference type="InterPro" id="IPR013099">
    <property type="entry name" value="K_chnl_dom"/>
</dbReference>
<dbReference type="SUPFAM" id="SSF51735">
    <property type="entry name" value="NAD(P)-binding Rossmann-fold domains"/>
    <property type="match status" value="1"/>
</dbReference>
<keyword evidence="4" id="KW-0406">Ion transport</keyword>
<dbReference type="KEGG" id="marq:MARGE09_P0309"/>
<dbReference type="Gene3D" id="3.40.50.720">
    <property type="entry name" value="NAD(P)-binding Rossmann-like Domain"/>
    <property type="match status" value="1"/>
</dbReference>
<dbReference type="Pfam" id="PF07885">
    <property type="entry name" value="Ion_trans_2"/>
    <property type="match status" value="1"/>
</dbReference>
<dbReference type="InterPro" id="IPR003148">
    <property type="entry name" value="RCK_N"/>
</dbReference>
<evidence type="ECO:0000313" key="4">
    <source>
        <dbReference type="EMBL" id="BCD96110.1"/>
    </source>
</evidence>
<feature type="domain" description="RCK N-terminal" evidence="3">
    <location>
        <begin position="129"/>
        <end position="255"/>
    </location>
</feature>
<dbReference type="GO" id="GO:0006813">
    <property type="term" value="P:potassium ion transport"/>
    <property type="evidence" value="ECO:0007669"/>
    <property type="project" value="InterPro"/>
</dbReference>
<keyword evidence="4" id="KW-0407">Ion channel</keyword>
<comment type="subcellular location">
    <subcellularLocation>
        <location evidence="1">Cell membrane</location>
        <topology evidence="1">Multi-pass membrane protein</topology>
    </subcellularLocation>
</comment>
<dbReference type="Proteomes" id="UP001320119">
    <property type="component" value="Chromosome"/>
</dbReference>
<keyword evidence="2" id="KW-0472">Membrane</keyword>
<dbReference type="Pfam" id="PF02254">
    <property type="entry name" value="TrkA_N"/>
    <property type="match status" value="1"/>
</dbReference>
<evidence type="ECO:0000256" key="2">
    <source>
        <dbReference type="SAM" id="Phobius"/>
    </source>
</evidence>
<dbReference type="GO" id="GO:0005886">
    <property type="term" value="C:plasma membrane"/>
    <property type="evidence" value="ECO:0007669"/>
    <property type="project" value="UniProtKB-SubCell"/>
</dbReference>
<keyword evidence="2" id="KW-1133">Transmembrane helix</keyword>
<feature type="transmembrane region" description="Helical" evidence="2">
    <location>
        <begin position="88"/>
        <end position="113"/>
    </location>
</feature>
<dbReference type="InterPro" id="IPR036291">
    <property type="entry name" value="NAD(P)-bd_dom_sf"/>
</dbReference>
<dbReference type="PROSITE" id="PS51201">
    <property type="entry name" value="RCK_N"/>
    <property type="match status" value="1"/>
</dbReference>
<dbReference type="Gene3D" id="1.10.287.70">
    <property type="match status" value="1"/>
</dbReference>
<gene>
    <name evidence="4" type="ORF">MARGE09_P0309</name>
</gene>
<dbReference type="AlphaFoldDB" id="A0AAN1WEI7"/>
<protein>
    <submittedName>
        <fullName evidence="4">Voltage-gated potassium channel</fullName>
    </submittedName>
</protein>
<evidence type="ECO:0000256" key="1">
    <source>
        <dbReference type="ARBA" id="ARBA00004651"/>
    </source>
</evidence>
<reference evidence="4 5" key="1">
    <citation type="journal article" date="2022" name="IScience">
        <title>An ultrasensitive nanofiber-based assay for enzymatic hydrolysis and deep-sea microbial degradation of cellulose.</title>
        <authorList>
            <person name="Tsudome M."/>
            <person name="Tachioka M."/>
            <person name="Miyazaki M."/>
            <person name="Uchimura K."/>
            <person name="Tsuda M."/>
            <person name="Takaki Y."/>
            <person name="Deguchi S."/>
        </authorList>
    </citation>
    <scope>NUCLEOTIDE SEQUENCE [LARGE SCALE GENOMIC DNA]</scope>
    <source>
        <strain evidence="4 5">GE09</strain>
    </source>
</reference>
<dbReference type="PANTHER" id="PTHR43833:SF9">
    <property type="entry name" value="POTASSIUM CHANNEL PROTEIN YUGO-RELATED"/>
    <property type="match status" value="1"/>
</dbReference>
<proteinExistence type="predicted"/>
<name>A0AAN1WEI7_9GAMM</name>
<sequence length="285" mass="31863">MFSTLFRELRYSVFTLLHFFHRVKVKLMLKFLGYAGSVFTFGVVGISIFELHTNPAFQHIGDVIYYVISTMSTVGFGDKTSITTGGRIITVMMILMSLGLIALFSALMAALFIETKLREEMGMNPIKTKNHILLIGWNMKGRKIIERLHNDPHHKGTEVVIIADLDNKPIQDDAVFFVRYKNLLDTQMLLRASADTAQKIIVLANYEQKFGADAFTTTHCMLARKVNPEAQIIVEMLNIHAREYFEIAGANDIIGVGELGGLMITEACLGNQSDVLAVLDKLKTG</sequence>
<organism evidence="4 5">
    <name type="scientific">Marinagarivorans cellulosilyticus</name>
    <dbReference type="NCBI Taxonomy" id="2721545"/>
    <lineage>
        <taxon>Bacteria</taxon>
        <taxon>Pseudomonadati</taxon>
        <taxon>Pseudomonadota</taxon>
        <taxon>Gammaproteobacteria</taxon>
        <taxon>Cellvibrionales</taxon>
        <taxon>Cellvibrionaceae</taxon>
        <taxon>Marinagarivorans</taxon>
    </lineage>
</organism>
<keyword evidence="2" id="KW-0812">Transmembrane</keyword>
<evidence type="ECO:0000259" key="3">
    <source>
        <dbReference type="PROSITE" id="PS51201"/>
    </source>
</evidence>
<accession>A0AAN1WEI7</accession>
<dbReference type="InterPro" id="IPR050721">
    <property type="entry name" value="Trk_Ktr_HKT_K-transport"/>
</dbReference>
<dbReference type="PANTHER" id="PTHR43833">
    <property type="entry name" value="POTASSIUM CHANNEL PROTEIN 2-RELATED-RELATED"/>
    <property type="match status" value="1"/>
</dbReference>
<keyword evidence="5" id="KW-1185">Reference proteome</keyword>
<keyword evidence="4" id="KW-0813">Transport</keyword>
<dbReference type="SUPFAM" id="SSF81324">
    <property type="entry name" value="Voltage-gated potassium channels"/>
    <property type="match status" value="1"/>
</dbReference>
<evidence type="ECO:0000313" key="5">
    <source>
        <dbReference type="Proteomes" id="UP001320119"/>
    </source>
</evidence>
<dbReference type="EMBL" id="AP023086">
    <property type="protein sequence ID" value="BCD96110.1"/>
    <property type="molecule type" value="Genomic_DNA"/>
</dbReference>